<accession>A0ABW9MZG9</accession>
<dbReference type="RefSeq" id="WP_410023794.1">
    <property type="nucleotide sequence ID" value="NZ_JBGMEG010000003.1"/>
</dbReference>
<keyword evidence="1" id="KW-0472">Membrane</keyword>
<dbReference type="Pfam" id="PF11457">
    <property type="entry name" value="DUF3021"/>
    <property type="match status" value="1"/>
</dbReference>
<feature type="transmembrane region" description="Helical" evidence="1">
    <location>
        <begin position="12"/>
        <end position="34"/>
    </location>
</feature>
<protein>
    <submittedName>
        <fullName evidence="2">DUF3021 family protein</fullName>
    </submittedName>
</protein>
<sequence length="154" mass="17699">MRERKNNLFQAIKISLTSIGFVFLLNLIPSYLSGYEGLPMIADEFLAGKTISEAYLKACLAMGLTSTVIYYVSFIYRKYEWSLARRTILAFGISIIAFIIMLSYLKILSSPYLANIIISLLIFLGIYFISWLKSYKSYKEDIKEINKRLKKTGN</sequence>
<dbReference type="Proteomes" id="UP001637993">
    <property type="component" value="Unassembled WGS sequence"/>
</dbReference>
<gene>
    <name evidence="2" type="ORF">AB9Q04_02445</name>
</gene>
<proteinExistence type="predicted"/>
<name>A0ABW9MZG9_9FIRM</name>
<comment type="caution">
    <text evidence="2">The sequence shown here is derived from an EMBL/GenBank/DDBJ whole genome shotgun (WGS) entry which is preliminary data.</text>
</comment>
<keyword evidence="1" id="KW-1133">Transmembrane helix</keyword>
<keyword evidence="1" id="KW-0812">Transmembrane</keyword>
<dbReference type="InterPro" id="IPR021560">
    <property type="entry name" value="DUF3021"/>
</dbReference>
<evidence type="ECO:0000313" key="2">
    <source>
        <dbReference type="EMBL" id="MFO3717209.1"/>
    </source>
</evidence>
<feature type="transmembrane region" description="Helical" evidence="1">
    <location>
        <begin position="54"/>
        <end position="76"/>
    </location>
</feature>
<evidence type="ECO:0000256" key="1">
    <source>
        <dbReference type="SAM" id="Phobius"/>
    </source>
</evidence>
<organism evidence="2 3">
    <name type="scientific">Anaerococcus groningensis</name>
    <dbReference type="NCBI Taxonomy" id="3115616"/>
    <lineage>
        <taxon>Bacteria</taxon>
        <taxon>Bacillati</taxon>
        <taxon>Bacillota</taxon>
        <taxon>Tissierellia</taxon>
        <taxon>Tissierellales</taxon>
        <taxon>Peptoniphilaceae</taxon>
        <taxon>Anaerococcus</taxon>
    </lineage>
</organism>
<dbReference type="EMBL" id="JBGMEG010000003">
    <property type="protein sequence ID" value="MFO3717209.1"/>
    <property type="molecule type" value="Genomic_DNA"/>
</dbReference>
<feature type="transmembrane region" description="Helical" evidence="1">
    <location>
        <begin position="113"/>
        <end position="132"/>
    </location>
</feature>
<keyword evidence="3" id="KW-1185">Reference proteome</keyword>
<reference evidence="2 3" key="1">
    <citation type="journal article" date="2025" name="Anaerobe">
        <title>Description of Anaerococcus kampingiae sp. nov., Anaerococcus groningensis sp. nov., Anaerococcus martiniensis sp. nov., and Anaerococcus cruorum sp. nov., isolated from human clinical specimens.</title>
        <authorList>
            <person name="Boiten K.E."/>
            <person name="Meijer J."/>
            <person name="van Wezel E.M."/>
            <person name="Veloo A.C.M."/>
        </authorList>
    </citation>
    <scope>NUCLEOTIDE SEQUENCE [LARGE SCALE GENOMIC DNA]</scope>
    <source>
        <strain evidence="2 3">ENR1011</strain>
    </source>
</reference>
<evidence type="ECO:0000313" key="3">
    <source>
        <dbReference type="Proteomes" id="UP001637993"/>
    </source>
</evidence>
<feature type="transmembrane region" description="Helical" evidence="1">
    <location>
        <begin position="88"/>
        <end position="107"/>
    </location>
</feature>